<dbReference type="OrthoDB" id="37830at2"/>
<name>A0A286GT07_9PROT</name>
<keyword evidence="1" id="KW-0812">Transmembrane</keyword>
<keyword evidence="1" id="KW-0472">Membrane</keyword>
<feature type="transmembrane region" description="Helical" evidence="1">
    <location>
        <begin position="322"/>
        <end position="347"/>
    </location>
</feature>
<sequence length="459" mass="51121">MAGIGFTLRNLTRQDNVVGIVQGYLYATFVTSGPWLFTILALASLNLVAQRFVDHGALSVFRLVVIYNFSFSLILSAPVTIIVTRYLADSIFGRDTRDAPGLFVGGLTLTLLVQAPLVVWFYGFFVDLAMPERLAAMWNYCLVTSLWMAAVFLTALKDYRTISVAFLTGMGVSFASATLLVPHFGVTGLLMGFNGGLAIILFVLIARILAEYPGPVRRPFAFLPYFREYWMLAVTAFLANTALWVDKWIMWFAPEGEVLAGGMVFYPHYDSAMFMAYTSILPALAMFVMHVETAFFTAYQRYFRDIDNHCTMERIRRNHRELVATLVGGLRNIMALQGAVAITLVLLSPRIFEALGLNFTMIHIYRFGVLGSFFQVTLLSLSTVLAYFDLRTSNLVLHSFYLSASITLTLVTLSMGFPYYGLGYLLAGGFGLVAGYLILFARLADLPYLTFVGNNPSVR</sequence>
<keyword evidence="1" id="KW-1133">Transmembrane helix</keyword>
<feature type="transmembrane region" description="Helical" evidence="1">
    <location>
        <begin position="367"/>
        <end position="388"/>
    </location>
</feature>
<dbReference type="AlphaFoldDB" id="A0A286GT07"/>
<proteinExistence type="predicted"/>
<feature type="transmembrane region" description="Helical" evidence="1">
    <location>
        <begin position="421"/>
        <end position="441"/>
    </location>
</feature>
<feature type="transmembrane region" description="Helical" evidence="1">
    <location>
        <begin position="395"/>
        <end position="415"/>
    </location>
</feature>
<evidence type="ECO:0000313" key="3">
    <source>
        <dbReference type="Proteomes" id="UP000219621"/>
    </source>
</evidence>
<evidence type="ECO:0000313" key="2">
    <source>
        <dbReference type="EMBL" id="SOD98691.1"/>
    </source>
</evidence>
<dbReference type="Pfam" id="PF16933">
    <property type="entry name" value="PelG"/>
    <property type="match status" value="1"/>
</dbReference>
<dbReference type="InterPro" id="IPR031617">
    <property type="entry name" value="PelG"/>
</dbReference>
<feature type="transmembrane region" description="Helical" evidence="1">
    <location>
        <begin position="229"/>
        <end position="254"/>
    </location>
</feature>
<dbReference type="Proteomes" id="UP000219621">
    <property type="component" value="Unassembled WGS sequence"/>
</dbReference>
<dbReference type="EMBL" id="OCNJ01000008">
    <property type="protein sequence ID" value="SOD98691.1"/>
    <property type="molecule type" value="Genomic_DNA"/>
</dbReference>
<evidence type="ECO:0000256" key="1">
    <source>
        <dbReference type="SAM" id="Phobius"/>
    </source>
</evidence>
<feature type="transmembrane region" description="Helical" evidence="1">
    <location>
        <begin position="23"/>
        <end position="45"/>
    </location>
</feature>
<reference evidence="2 3" key="1">
    <citation type="submission" date="2017-09" db="EMBL/GenBank/DDBJ databases">
        <authorList>
            <person name="Ehlers B."/>
            <person name="Leendertz F.H."/>
        </authorList>
    </citation>
    <scope>NUCLEOTIDE SEQUENCE [LARGE SCALE GENOMIC DNA]</scope>
    <source>
        <strain evidence="2 3">USBA 140</strain>
    </source>
</reference>
<feature type="transmembrane region" description="Helical" evidence="1">
    <location>
        <begin position="137"/>
        <end position="156"/>
    </location>
</feature>
<accession>A0A286GT07</accession>
<dbReference type="RefSeq" id="WP_097280460.1">
    <property type="nucleotide sequence ID" value="NZ_OCNJ01000008.1"/>
</dbReference>
<keyword evidence="3" id="KW-1185">Reference proteome</keyword>
<gene>
    <name evidence="2" type="ORF">SAMN05421508_10853</name>
</gene>
<feature type="transmembrane region" description="Helical" evidence="1">
    <location>
        <begin position="65"/>
        <end position="88"/>
    </location>
</feature>
<feature type="transmembrane region" description="Helical" evidence="1">
    <location>
        <begin position="100"/>
        <end position="125"/>
    </location>
</feature>
<protein>
    <submittedName>
        <fullName evidence="2">Uncharacterized membrane protein</fullName>
    </submittedName>
</protein>
<feature type="transmembrane region" description="Helical" evidence="1">
    <location>
        <begin position="274"/>
        <end position="299"/>
    </location>
</feature>
<feature type="transmembrane region" description="Helical" evidence="1">
    <location>
        <begin position="163"/>
        <end position="184"/>
    </location>
</feature>
<feature type="transmembrane region" description="Helical" evidence="1">
    <location>
        <begin position="190"/>
        <end position="209"/>
    </location>
</feature>
<organism evidence="2 3">
    <name type="scientific">Caenispirillum bisanense</name>
    <dbReference type="NCBI Taxonomy" id="414052"/>
    <lineage>
        <taxon>Bacteria</taxon>
        <taxon>Pseudomonadati</taxon>
        <taxon>Pseudomonadota</taxon>
        <taxon>Alphaproteobacteria</taxon>
        <taxon>Rhodospirillales</taxon>
        <taxon>Novispirillaceae</taxon>
        <taxon>Caenispirillum</taxon>
    </lineage>
</organism>